<dbReference type="AlphaFoldDB" id="A0A7W4JQR2"/>
<comment type="caution">
    <text evidence="1">The sequence shown here is derived from an EMBL/GenBank/DDBJ whole genome shotgun (WGS) entry which is preliminary data.</text>
</comment>
<name>A0A7W4JQR2_9PROT</name>
<dbReference type="Proteomes" id="UP000555756">
    <property type="component" value="Unassembled WGS sequence"/>
</dbReference>
<sequence>MTSNQRQFAFMQAVRLLELGAIGGFAARGRESYVFSAAERIIAFLGDDSALLGGAPIVGVEAGLSTTTEDTAEDIPAERIMLVVEKPVAAEIFHALMCQRDRHYARMQENVMWNPADDERLEFLDAAIRLVQSQLFGPSPL</sequence>
<reference evidence="1 2" key="1">
    <citation type="submission" date="2020-04" db="EMBL/GenBank/DDBJ databases">
        <title>Description of novel Gluconacetobacter.</title>
        <authorList>
            <person name="Sombolestani A."/>
        </authorList>
    </citation>
    <scope>NUCLEOTIDE SEQUENCE [LARGE SCALE GENOMIC DNA]</scope>
    <source>
        <strain evidence="1 2">LMG 21311</strain>
    </source>
</reference>
<dbReference type="EMBL" id="JABEQF010000003">
    <property type="protein sequence ID" value="MBB2189189.1"/>
    <property type="molecule type" value="Genomic_DNA"/>
</dbReference>
<accession>A0A7W4JQR2</accession>
<organism evidence="1 2">
    <name type="scientific">Gluconacetobacter azotocaptans</name>
    <dbReference type="NCBI Taxonomy" id="142834"/>
    <lineage>
        <taxon>Bacteria</taxon>
        <taxon>Pseudomonadati</taxon>
        <taxon>Pseudomonadota</taxon>
        <taxon>Alphaproteobacteria</taxon>
        <taxon>Acetobacterales</taxon>
        <taxon>Acetobacteraceae</taxon>
        <taxon>Gluconacetobacter</taxon>
    </lineage>
</organism>
<evidence type="ECO:0000313" key="1">
    <source>
        <dbReference type="EMBL" id="MBB2189189.1"/>
    </source>
</evidence>
<dbReference type="RefSeq" id="WP_183118382.1">
    <property type="nucleotide sequence ID" value="NZ_JABEQF010000003.1"/>
</dbReference>
<proteinExistence type="predicted"/>
<gene>
    <name evidence="1" type="ORF">HLH34_04320</name>
</gene>
<keyword evidence="2" id="KW-1185">Reference proteome</keyword>
<protein>
    <submittedName>
        <fullName evidence="1">Uncharacterized protein</fullName>
    </submittedName>
</protein>
<evidence type="ECO:0000313" key="2">
    <source>
        <dbReference type="Proteomes" id="UP000555756"/>
    </source>
</evidence>